<reference evidence="10 11" key="1">
    <citation type="journal article" date="2016" name="DNA Res.">
        <title>Genome sequence of Aspergillus luchuensis NBRC 4314.</title>
        <authorList>
            <person name="Yamada O."/>
            <person name="Machida M."/>
            <person name="Hosoyama A."/>
            <person name="Goto M."/>
            <person name="Takahashi T."/>
            <person name="Futagami T."/>
            <person name="Yamagata Y."/>
            <person name="Takeuchi M."/>
            <person name="Kobayashi T."/>
            <person name="Koike H."/>
            <person name="Abe K."/>
            <person name="Asai K."/>
            <person name="Arita M."/>
            <person name="Fujita N."/>
            <person name="Fukuda K."/>
            <person name="Higa K."/>
            <person name="Horikawa H."/>
            <person name="Ishikawa T."/>
            <person name="Jinno K."/>
            <person name="Kato Y."/>
            <person name="Kirimura K."/>
            <person name="Mizutani O."/>
            <person name="Nakasone K."/>
            <person name="Sano M."/>
            <person name="Shiraishi Y."/>
            <person name="Tsukahara M."/>
            <person name="Gomi K."/>
        </authorList>
    </citation>
    <scope>NUCLEOTIDE SEQUENCE [LARGE SCALE GENOMIC DNA]</scope>
    <source>
        <strain evidence="10 11">RIB 2604</strain>
    </source>
</reference>
<dbReference type="SUPFAM" id="SSF48264">
    <property type="entry name" value="Cytochrome P450"/>
    <property type="match status" value="1"/>
</dbReference>
<evidence type="ECO:0000256" key="2">
    <source>
        <dbReference type="ARBA" id="ARBA00010617"/>
    </source>
</evidence>
<keyword evidence="6 8" id="KW-0408">Iron</keyword>
<keyword evidence="7 9" id="KW-0503">Monooxygenase</keyword>
<dbReference type="Gene3D" id="1.10.630.10">
    <property type="entry name" value="Cytochrome P450"/>
    <property type="match status" value="1"/>
</dbReference>
<dbReference type="InterPro" id="IPR001128">
    <property type="entry name" value="Cyt_P450"/>
</dbReference>
<dbReference type="InterPro" id="IPR017972">
    <property type="entry name" value="Cyt_P450_CS"/>
</dbReference>
<comment type="similarity">
    <text evidence="2 9">Belongs to the cytochrome P450 family.</text>
</comment>
<dbReference type="PRINTS" id="PR00385">
    <property type="entry name" value="P450"/>
</dbReference>
<dbReference type="AlphaFoldDB" id="A0A146EZB9"/>
<dbReference type="InterPro" id="IPR002401">
    <property type="entry name" value="Cyt_P450_E_grp-I"/>
</dbReference>
<keyword evidence="4 8" id="KW-0479">Metal-binding</keyword>
<dbReference type="InterPro" id="IPR036396">
    <property type="entry name" value="Cyt_P450_sf"/>
</dbReference>
<evidence type="ECO:0000313" key="11">
    <source>
        <dbReference type="Proteomes" id="UP000075230"/>
    </source>
</evidence>
<protein>
    <submittedName>
        <fullName evidence="10">Cytochrome P450</fullName>
    </submittedName>
</protein>
<comment type="cofactor">
    <cofactor evidence="1 8">
        <name>heme</name>
        <dbReference type="ChEBI" id="CHEBI:30413"/>
    </cofactor>
</comment>
<dbReference type="InterPro" id="IPR050121">
    <property type="entry name" value="Cytochrome_P450_monoxygenase"/>
</dbReference>
<dbReference type="GO" id="GO:0004497">
    <property type="term" value="F:monooxygenase activity"/>
    <property type="evidence" value="ECO:0007669"/>
    <property type="project" value="UniProtKB-KW"/>
</dbReference>
<dbReference type="EMBL" id="BCWF01000004">
    <property type="protein sequence ID" value="GAT19394.1"/>
    <property type="molecule type" value="Genomic_DNA"/>
</dbReference>
<keyword evidence="3 8" id="KW-0349">Heme</keyword>
<sequence length="489" mass="55135">MGSNFVASHGPALIFLFLIFYVVTNIYRERRNPLSSVPGPFLCKWTDIFIRYQTVIGNRPRYVQALHRQYGPVVRVGPNAVDIAELAGAREIHRIGSGFLKSPVYELLKHDNAKSIFTTSDPKFHSKHRRLLSSPFADANLHSLEPLIEGRIRLTMKRMREEMTIRGVADVQKWFSFMASDIIGELSFGDSFRMLEQGKKNQHIKDMEIAAFVGESRAAFPVLSRLAAFLPIPFFKEANKSRNRIVEYTDESINRYKKLLAASPDNVKPTLFTKLYNAGKAGLPDAEIRDDASDLIIAGSDTTANTLTYLTWAVCKTPIIRQALVAEVATLPEQFSDKDIQHLSYLNQVIDETLRLYPAVPCALPRVVPPQGAIFGGHWVPGGSTVTTQLWSLHRDPVAFSEPEKFDPSRWSSPTQEMKDAFMPFGAGTRNCLGLHLARIELRLATAHFFRQFPRSEVSSREGMSDEDMEQVLHFLVSTKGHRCLLEVQ</sequence>
<evidence type="ECO:0000313" key="10">
    <source>
        <dbReference type="EMBL" id="GAT19394.1"/>
    </source>
</evidence>
<evidence type="ECO:0000256" key="3">
    <source>
        <dbReference type="ARBA" id="ARBA00022617"/>
    </source>
</evidence>
<evidence type="ECO:0000256" key="5">
    <source>
        <dbReference type="ARBA" id="ARBA00023002"/>
    </source>
</evidence>
<dbReference type="CDD" id="cd11059">
    <property type="entry name" value="CYP_fungal"/>
    <property type="match status" value="1"/>
</dbReference>
<dbReference type="GO" id="GO:0016705">
    <property type="term" value="F:oxidoreductase activity, acting on paired donors, with incorporation or reduction of molecular oxygen"/>
    <property type="evidence" value="ECO:0007669"/>
    <property type="project" value="InterPro"/>
</dbReference>
<feature type="binding site" description="axial binding residue" evidence="8">
    <location>
        <position position="432"/>
    </location>
    <ligand>
        <name>heme</name>
        <dbReference type="ChEBI" id="CHEBI:30413"/>
    </ligand>
    <ligandPart>
        <name>Fe</name>
        <dbReference type="ChEBI" id="CHEBI:18248"/>
    </ligandPart>
</feature>
<name>A0A146EZB9_ASPKA</name>
<evidence type="ECO:0000256" key="9">
    <source>
        <dbReference type="RuleBase" id="RU000461"/>
    </source>
</evidence>
<dbReference type="PANTHER" id="PTHR24305">
    <property type="entry name" value="CYTOCHROME P450"/>
    <property type="match status" value="1"/>
</dbReference>
<dbReference type="PROSITE" id="PS00086">
    <property type="entry name" value="CYTOCHROME_P450"/>
    <property type="match status" value="1"/>
</dbReference>
<dbReference type="VEuPathDB" id="FungiDB:ASPFODRAFT_139132"/>
<evidence type="ECO:0000256" key="8">
    <source>
        <dbReference type="PIRSR" id="PIRSR602401-1"/>
    </source>
</evidence>
<dbReference type="GO" id="GO:0005506">
    <property type="term" value="F:iron ion binding"/>
    <property type="evidence" value="ECO:0007669"/>
    <property type="project" value="InterPro"/>
</dbReference>
<accession>A0A146EZB9</accession>
<dbReference type="Proteomes" id="UP000075230">
    <property type="component" value="Unassembled WGS sequence"/>
</dbReference>
<comment type="caution">
    <text evidence="10">The sequence shown here is derived from an EMBL/GenBank/DDBJ whole genome shotgun (WGS) entry which is preliminary data.</text>
</comment>
<reference evidence="11" key="2">
    <citation type="submission" date="2016-02" db="EMBL/GenBank/DDBJ databases">
        <title>Genome sequencing of Aspergillus luchuensis NBRC 4314.</title>
        <authorList>
            <person name="Yamada O."/>
        </authorList>
    </citation>
    <scope>NUCLEOTIDE SEQUENCE [LARGE SCALE GENOMIC DNA]</scope>
    <source>
        <strain evidence="11">RIB 2604</strain>
    </source>
</reference>
<evidence type="ECO:0000256" key="4">
    <source>
        <dbReference type="ARBA" id="ARBA00022723"/>
    </source>
</evidence>
<dbReference type="Pfam" id="PF00067">
    <property type="entry name" value="p450"/>
    <property type="match status" value="1"/>
</dbReference>
<evidence type="ECO:0000256" key="6">
    <source>
        <dbReference type="ARBA" id="ARBA00023004"/>
    </source>
</evidence>
<evidence type="ECO:0000256" key="1">
    <source>
        <dbReference type="ARBA" id="ARBA00001971"/>
    </source>
</evidence>
<evidence type="ECO:0000256" key="7">
    <source>
        <dbReference type="ARBA" id="ARBA00023033"/>
    </source>
</evidence>
<gene>
    <name evidence="10" type="ORF">RIB2604_00403330</name>
</gene>
<dbReference type="PRINTS" id="PR00463">
    <property type="entry name" value="EP450I"/>
</dbReference>
<organism evidence="10 11">
    <name type="scientific">Aspergillus kawachii</name>
    <name type="common">White koji mold</name>
    <name type="synonym">Aspergillus awamori var. kawachi</name>
    <dbReference type="NCBI Taxonomy" id="1069201"/>
    <lineage>
        <taxon>Eukaryota</taxon>
        <taxon>Fungi</taxon>
        <taxon>Dikarya</taxon>
        <taxon>Ascomycota</taxon>
        <taxon>Pezizomycotina</taxon>
        <taxon>Eurotiomycetes</taxon>
        <taxon>Eurotiomycetidae</taxon>
        <taxon>Eurotiales</taxon>
        <taxon>Aspergillaceae</taxon>
        <taxon>Aspergillus</taxon>
        <taxon>Aspergillus subgen. Circumdati</taxon>
    </lineage>
</organism>
<proteinExistence type="inferred from homology"/>
<dbReference type="PANTHER" id="PTHR24305:SF96">
    <property type="entry name" value="CYTOCHROME P450 MONOOXYGENASE STCB-RELATED"/>
    <property type="match status" value="1"/>
</dbReference>
<dbReference type="GO" id="GO:0020037">
    <property type="term" value="F:heme binding"/>
    <property type="evidence" value="ECO:0007669"/>
    <property type="project" value="InterPro"/>
</dbReference>
<keyword evidence="5 9" id="KW-0560">Oxidoreductase</keyword>